<accession>A0ACC0WN56</accession>
<dbReference type="Proteomes" id="UP001163321">
    <property type="component" value="Chromosome 10"/>
</dbReference>
<sequence>MVLEGYGVVGRIVFGGSQAISDATSLLARKWNYAQRRMAGRTGKHTGPGLHHQQIWRLGAQFTSTTITL</sequence>
<proteinExistence type="predicted"/>
<keyword evidence="2" id="KW-1185">Reference proteome</keyword>
<organism evidence="1 2">
    <name type="scientific">Peronosclerospora sorghi</name>
    <dbReference type="NCBI Taxonomy" id="230839"/>
    <lineage>
        <taxon>Eukaryota</taxon>
        <taxon>Sar</taxon>
        <taxon>Stramenopiles</taxon>
        <taxon>Oomycota</taxon>
        <taxon>Peronosporomycetes</taxon>
        <taxon>Peronosporales</taxon>
        <taxon>Peronosporaceae</taxon>
        <taxon>Peronosclerospora</taxon>
    </lineage>
</organism>
<reference evidence="1 2" key="1">
    <citation type="journal article" date="2022" name="bioRxiv">
        <title>The genome of the oomycete Peronosclerospora sorghi, a cosmopolitan pathogen of maize and sorghum, is inflated with dispersed pseudogenes.</title>
        <authorList>
            <person name="Fletcher K."/>
            <person name="Martin F."/>
            <person name="Isakeit T."/>
            <person name="Cavanaugh K."/>
            <person name="Magill C."/>
            <person name="Michelmore R."/>
        </authorList>
    </citation>
    <scope>NUCLEOTIDE SEQUENCE [LARGE SCALE GENOMIC DNA]</scope>
    <source>
        <strain evidence="1">P6</strain>
    </source>
</reference>
<evidence type="ECO:0000313" key="1">
    <source>
        <dbReference type="EMBL" id="KAI9920012.1"/>
    </source>
</evidence>
<gene>
    <name evidence="1" type="ORF">PsorP6_015635</name>
</gene>
<dbReference type="EMBL" id="CM047589">
    <property type="protein sequence ID" value="KAI9920012.1"/>
    <property type="molecule type" value="Genomic_DNA"/>
</dbReference>
<comment type="caution">
    <text evidence="1">The sequence shown here is derived from an EMBL/GenBank/DDBJ whole genome shotgun (WGS) entry which is preliminary data.</text>
</comment>
<protein>
    <submittedName>
        <fullName evidence="1">Uncharacterized protein</fullName>
    </submittedName>
</protein>
<evidence type="ECO:0000313" key="2">
    <source>
        <dbReference type="Proteomes" id="UP001163321"/>
    </source>
</evidence>
<name>A0ACC0WN56_9STRA</name>